<organism evidence="5 6">
    <name type="scientific">Kribbella deserti</name>
    <dbReference type="NCBI Taxonomy" id="1926257"/>
    <lineage>
        <taxon>Bacteria</taxon>
        <taxon>Bacillati</taxon>
        <taxon>Actinomycetota</taxon>
        <taxon>Actinomycetes</taxon>
        <taxon>Propionibacteriales</taxon>
        <taxon>Kribbellaceae</taxon>
        <taxon>Kribbella</taxon>
    </lineage>
</organism>
<dbReference type="CDD" id="cd00090">
    <property type="entry name" value="HTH_ARSR"/>
    <property type="match status" value="1"/>
</dbReference>
<protein>
    <submittedName>
        <fullName evidence="5">ArsR/SmtB family transcription factor</fullName>
    </submittedName>
</protein>
<dbReference type="InterPro" id="IPR036390">
    <property type="entry name" value="WH_DNA-bd_sf"/>
</dbReference>
<dbReference type="InterPro" id="IPR018334">
    <property type="entry name" value="ArsR_HTH"/>
</dbReference>
<dbReference type="Pfam" id="PF01022">
    <property type="entry name" value="HTH_5"/>
    <property type="match status" value="1"/>
</dbReference>
<name>A0ABV6QN45_9ACTN</name>
<gene>
    <name evidence="5" type="ORF">ACFFGN_18455</name>
</gene>
<dbReference type="PANTHER" id="PTHR33154">
    <property type="entry name" value="TRANSCRIPTIONAL REGULATOR, ARSR FAMILY"/>
    <property type="match status" value="1"/>
</dbReference>
<keyword evidence="6" id="KW-1185">Reference proteome</keyword>
<accession>A0ABV6QN45</accession>
<keyword evidence="1" id="KW-0805">Transcription regulation</keyword>
<keyword evidence="2" id="KW-0238">DNA-binding</keyword>
<dbReference type="PANTHER" id="PTHR33154:SF18">
    <property type="entry name" value="ARSENICAL RESISTANCE OPERON REPRESSOR"/>
    <property type="match status" value="1"/>
</dbReference>
<feature type="domain" description="HTH arsR-type" evidence="4">
    <location>
        <begin position="8"/>
        <end position="104"/>
    </location>
</feature>
<dbReference type="PROSITE" id="PS00846">
    <property type="entry name" value="HTH_ARSR_1"/>
    <property type="match status" value="1"/>
</dbReference>
<evidence type="ECO:0000259" key="4">
    <source>
        <dbReference type="PROSITE" id="PS50987"/>
    </source>
</evidence>
<evidence type="ECO:0000256" key="2">
    <source>
        <dbReference type="ARBA" id="ARBA00023125"/>
    </source>
</evidence>
<dbReference type="Gene3D" id="1.10.10.10">
    <property type="entry name" value="Winged helix-like DNA-binding domain superfamily/Winged helix DNA-binding domain"/>
    <property type="match status" value="1"/>
</dbReference>
<dbReference type="RefSeq" id="WP_380049145.1">
    <property type="nucleotide sequence ID" value="NZ_JBHLTC010000021.1"/>
</dbReference>
<comment type="caution">
    <text evidence="5">The sequence shown here is derived from an EMBL/GenBank/DDBJ whole genome shotgun (WGS) entry which is preliminary data.</text>
</comment>
<dbReference type="InterPro" id="IPR001845">
    <property type="entry name" value="HTH_ArsR_DNA-bd_dom"/>
</dbReference>
<evidence type="ECO:0000313" key="6">
    <source>
        <dbReference type="Proteomes" id="UP001589890"/>
    </source>
</evidence>
<keyword evidence="3" id="KW-0804">Transcription</keyword>
<dbReference type="NCBIfam" id="NF033788">
    <property type="entry name" value="HTH_metalloreg"/>
    <property type="match status" value="1"/>
</dbReference>
<dbReference type="PRINTS" id="PR00778">
    <property type="entry name" value="HTHARSR"/>
</dbReference>
<dbReference type="InterPro" id="IPR011991">
    <property type="entry name" value="ArsR-like_HTH"/>
</dbReference>
<dbReference type="InterPro" id="IPR051081">
    <property type="entry name" value="HTH_MetalResp_TranReg"/>
</dbReference>
<evidence type="ECO:0000313" key="5">
    <source>
        <dbReference type="EMBL" id="MFC0626067.1"/>
    </source>
</evidence>
<dbReference type="SUPFAM" id="SSF46785">
    <property type="entry name" value="Winged helix' DNA-binding domain"/>
    <property type="match status" value="1"/>
</dbReference>
<dbReference type="EMBL" id="JBHLTC010000021">
    <property type="protein sequence ID" value="MFC0626067.1"/>
    <property type="molecule type" value="Genomic_DNA"/>
</dbReference>
<dbReference type="SMART" id="SM00418">
    <property type="entry name" value="HTH_ARSR"/>
    <property type="match status" value="1"/>
</dbReference>
<sequence>MPLPVASLDSATAAEGAILFRALADPIRLRLLSIIASATTELCVCDLSGDFEVSAPTISHHLKVLREAGLVEFNRRSTWVYYRTVPERLQRISALLPAPSPAAAAIR</sequence>
<evidence type="ECO:0000256" key="3">
    <source>
        <dbReference type="ARBA" id="ARBA00023163"/>
    </source>
</evidence>
<evidence type="ECO:0000256" key="1">
    <source>
        <dbReference type="ARBA" id="ARBA00023015"/>
    </source>
</evidence>
<dbReference type="Proteomes" id="UP001589890">
    <property type="component" value="Unassembled WGS sequence"/>
</dbReference>
<dbReference type="InterPro" id="IPR036388">
    <property type="entry name" value="WH-like_DNA-bd_sf"/>
</dbReference>
<reference evidence="5 6" key="1">
    <citation type="submission" date="2024-09" db="EMBL/GenBank/DDBJ databases">
        <authorList>
            <person name="Sun Q."/>
            <person name="Mori K."/>
        </authorList>
    </citation>
    <scope>NUCLEOTIDE SEQUENCE [LARGE SCALE GENOMIC DNA]</scope>
    <source>
        <strain evidence="5 6">CGMCC 1.15906</strain>
    </source>
</reference>
<proteinExistence type="predicted"/>
<dbReference type="PROSITE" id="PS50987">
    <property type="entry name" value="HTH_ARSR_2"/>
    <property type="match status" value="1"/>
</dbReference>